<protein>
    <submittedName>
        <fullName evidence="3">Pilus assembly PilX N-terminal domain-containing protein</fullName>
    </submittedName>
</protein>
<proteinExistence type="predicted"/>
<dbReference type="Proteomes" id="UP000651738">
    <property type="component" value="Unassembled WGS sequence"/>
</dbReference>
<evidence type="ECO:0000313" key="4">
    <source>
        <dbReference type="Proteomes" id="UP000651738"/>
    </source>
</evidence>
<evidence type="ECO:0000313" key="3">
    <source>
        <dbReference type="EMBL" id="MBH8581557.1"/>
    </source>
</evidence>
<comment type="caution">
    <text evidence="3">The sequence shown here is derived from an EMBL/GenBank/DDBJ whole genome shotgun (WGS) entry which is preliminary data.</text>
</comment>
<evidence type="ECO:0000256" key="1">
    <source>
        <dbReference type="SAM" id="Phobius"/>
    </source>
</evidence>
<dbReference type="EMBL" id="JAEDAF010000017">
    <property type="protein sequence ID" value="MBH8581557.1"/>
    <property type="molecule type" value="Genomic_DNA"/>
</dbReference>
<keyword evidence="1" id="KW-1133">Transmembrane helix</keyword>
<keyword evidence="1" id="KW-0812">Transmembrane</keyword>
<dbReference type="Pfam" id="PF14341">
    <property type="entry name" value="PilX_N"/>
    <property type="match status" value="1"/>
</dbReference>
<dbReference type="InterPro" id="IPR025746">
    <property type="entry name" value="PilX_N_dom"/>
</dbReference>
<name>A0ABD4L734_9GAMM</name>
<reference evidence="3 4" key="1">
    <citation type="submission" date="2020-12" db="EMBL/GenBank/DDBJ databases">
        <title>Draft genome sequence of Halomonas pacifica strain CARE-V15.</title>
        <authorList>
            <person name="Vignesh N."/>
            <person name="Thabitha A."/>
            <person name="Saravanan R."/>
            <person name="Manigandan V."/>
        </authorList>
    </citation>
    <scope>NUCLEOTIDE SEQUENCE [LARGE SCALE GENOMIC DNA]</scope>
    <source>
        <strain evidence="3 4">CARE-V15</strain>
    </source>
</reference>
<sequence>MEARLGANRQRGAALIISLVLLSVALMLGISAMQSSLLDERMAGNHRFATQARMAAEAATAELAGWLGERPSRPWSASLAAQLDTPLDEWPACGGNARDGVRLEVADNAWAWLLACREDGERMMQVQGEAGAVEHAARYPGRVPLRLAGYSGLATATFIGGLTRDADIQWPTSEASRLSGEDQAGLHDAIPAVLVEYRSGDDETYSASGLHATVNSEAKVLEGRIVESEPSSQSLALLRAIHDTCFEAGGRQGRGKGRGNGNHQDGGSQLCDHLLIVPPGGEDPLKGSRRFDGLYINLNGELDIRGNATVHGAAIIANITIDEDGVWQSAPNETIKLAGGGNSGSVWFDSFNANAAINELKASSGGSAFAELSLENFFGQSSGEGAGLRLDGWLR</sequence>
<evidence type="ECO:0000259" key="2">
    <source>
        <dbReference type="Pfam" id="PF14341"/>
    </source>
</evidence>
<feature type="domain" description="Type 4 fimbrial biogenesis protein PilX N-terminal" evidence="2">
    <location>
        <begin position="11"/>
        <end position="59"/>
    </location>
</feature>
<keyword evidence="1" id="KW-0472">Membrane</keyword>
<accession>A0ABD4L734</accession>
<organism evidence="3 4">
    <name type="scientific">Bisbaumannia pacifica</name>
    <dbReference type="NCBI Taxonomy" id="77098"/>
    <lineage>
        <taxon>Bacteria</taxon>
        <taxon>Pseudomonadati</taxon>
        <taxon>Pseudomonadota</taxon>
        <taxon>Gammaproteobacteria</taxon>
        <taxon>Oceanospirillales</taxon>
        <taxon>Halomonadaceae</taxon>
        <taxon>Bisbaumannia</taxon>
    </lineage>
</organism>
<dbReference type="RefSeq" id="WP_198058365.1">
    <property type="nucleotide sequence ID" value="NZ_JAEDAF010000017.1"/>
</dbReference>
<feature type="transmembrane region" description="Helical" evidence="1">
    <location>
        <begin position="12"/>
        <end position="33"/>
    </location>
</feature>
<dbReference type="AlphaFoldDB" id="A0ABD4L734"/>
<gene>
    <name evidence="3" type="ORF">I7V36_15770</name>
</gene>